<dbReference type="InterPro" id="IPR036365">
    <property type="entry name" value="PGBD-like_sf"/>
</dbReference>
<feature type="domain" description="SH3b" evidence="1">
    <location>
        <begin position="286"/>
        <end position="342"/>
    </location>
</feature>
<dbReference type="PANTHER" id="PTHR34408:SF1">
    <property type="entry name" value="GLYCOSYL HYDROLASE FAMILY 19 DOMAIN-CONTAINING PROTEIN HI_1415"/>
    <property type="match status" value="1"/>
</dbReference>
<dbReference type="InterPro" id="IPR002477">
    <property type="entry name" value="Peptidoglycan-bd-like"/>
</dbReference>
<reference evidence="2 3" key="2">
    <citation type="submission" date="2018-03" db="EMBL/GenBank/DDBJ databases">
        <title>The ancient ancestry and fast evolution of plastids.</title>
        <authorList>
            <person name="Moore K.R."/>
            <person name="Magnabosco C."/>
            <person name="Momper L."/>
            <person name="Gold D.A."/>
            <person name="Bosak T."/>
            <person name="Fournier G.P."/>
        </authorList>
    </citation>
    <scope>NUCLEOTIDE SEQUENCE [LARGE SCALE GENOMIC DNA]</scope>
    <source>
        <strain evidence="2 3">ULC007</strain>
    </source>
</reference>
<comment type="caution">
    <text evidence="2">The sequence shown here is derived from an EMBL/GenBank/DDBJ whole genome shotgun (WGS) entry which is preliminary data.</text>
</comment>
<dbReference type="PANTHER" id="PTHR34408">
    <property type="entry name" value="FAMILY PROTEIN, PUTATIVE-RELATED"/>
    <property type="match status" value="1"/>
</dbReference>
<evidence type="ECO:0000313" key="3">
    <source>
        <dbReference type="Proteomes" id="UP000238634"/>
    </source>
</evidence>
<dbReference type="InterPro" id="IPR003646">
    <property type="entry name" value="SH3-like_bac-type"/>
</dbReference>
<dbReference type="Gene3D" id="1.10.101.10">
    <property type="entry name" value="PGBD-like superfamily/PGBD"/>
    <property type="match status" value="1"/>
</dbReference>
<evidence type="ECO:0000313" key="2">
    <source>
        <dbReference type="EMBL" id="PSB19723.1"/>
    </source>
</evidence>
<accession>A0A2T1DGX5</accession>
<dbReference type="RefSeq" id="WP_073071645.1">
    <property type="nucleotide sequence ID" value="NZ_MPPI01000012.1"/>
</dbReference>
<proteinExistence type="predicted"/>
<dbReference type="OrthoDB" id="570428at2"/>
<evidence type="ECO:0000259" key="1">
    <source>
        <dbReference type="PROSITE" id="PS51781"/>
    </source>
</evidence>
<dbReference type="Gene3D" id="2.30.30.40">
    <property type="entry name" value="SH3 Domains"/>
    <property type="match status" value="3"/>
</dbReference>
<dbReference type="STRING" id="1920490.GCA_001895925_00121"/>
<dbReference type="Proteomes" id="UP000238634">
    <property type="component" value="Unassembled WGS sequence"/>
</dbReference>
<feature type="domain" description="SH3b" evidence="1">
    <location>
        <begin position="142"/>
        <end position="218"/>
    </location>
</feature>
<dbReference type="SMART" id="SM00287">
    <property type="entry name" value="SH3b"/>
    <property type="match status" value="3"/>
</dbReference>
<dbReference type="EMBL" id="PVWG01000009">
    <property type="protein sequence ID" value="PSB19723.1"/>
    <property type="molecule type" value="Genomic_DNA"/>
</dbReference>
<dbReference type="InterPro" id="IPR052354">
    <property type="entry name" value="Cell_Wall_Dynamics_Protein"/>
</dbReference>
<dbReference type="SUPFAM" id="SSF47090">
    <property type="entry name" value="PGBD-like"/>
    <property type="match status" value="1"/>
</dbReference>
<organism evidence="2 3">
    <name type="scientific">Phormidesmis priestleyi ULC007</name>
    <dbReference type="NCBI Taxonomy" id="1920490"/>
    <lineage>
        <taxon>Bacteria</taxon>
        <taxon>Bacillati</taxon>
        <taxon>Cyanobacteriota</taxon>
        <taxon>Cyanophyceae</taxon>
        <taxon>Leptolyngbyales</taxon>
        <taxon>Leptolyngbyaceae</taxon>
        <taxon>Phormidesmis</taxon>
    </lineage>
</organism>
<dbReference type="PROSITE" id="PS51781">
    <property type="entry name" value="SH3B"/>
    <property type="match status" value="2"/>
</dbReference>
<dbReference type="Pfam" id="PF08239">
    <property type="entry name" value="SH3_3"/>
    <property type="match status" value="3"/>
</dbReference>
<dbReference type="InterPro" id="IPR036366">
    <property type="entry name" value="PGBDSf"/>
</dbReference>
<keyword evidence="3" id="KW-1185">Reference proteome</keyword>
<reference evidence="2 3" key="1">
    <citation type="submission" date="2018-02" db="EMBL/GenBank/DDBJ databases">
        <authorList>
            <person name="Cohen D.B."/>
            <person name="Kent A.D."/>
        </authorList>
    </citation>
    <scope>NUCLEOTIDE SEQUENCE [LARGE SCALE GENOMIC DNA]</scope>
    <source>
        <strain evidence="2 3">ULC007</strain>
    </source>
</reference>
<name>A0A2T1DGX5_9CYAN</name>
<dbReference type="AlphaFoldDB" id="A0A2T1DGX5"/>
<sequence length="342" mass="33193">MENLAYLHLAVDFENPNPELKLRSLKELGLSIPNSAWIGVASLAIAVSILAGAHNAMAAVGTGSTGSAVTAVQSALRNRGYDIAVDGVYGQRTAYIVSLLQGYEKISVDGVVGPQTASVLGLSGSAYSGGGGGGNNGGGSSTGAVTITAASGVNIRSGPSTGYSIVGGLGYGTRVNTYGSSGGWYRVNGGWIASSLTSAGGSGGSGGSNPGGGSSTGAVTITASSGVNIRSGPSTGYGIVGGLGYGTRVNTYGSSGGWYRVNGGWIASSFTSAGGSGGSGGGNSGSGYGTVTAGSGLFIRSGPGTGYGVVGSVGYGASVPIYSSSNGWYRTNGGWVSSSFIR</sequence>
<gene>
    <name evidence="2" type="ORF">C7B65_10545</name>
</gene>
<protein>
    <recommendedName>
        <fullName evidence="1">SH3b domain-containing protein</fullName>
    </recommendedName>
</protein>
<dbReference type="Pfam" id="PF01471">
    <property type="entry name" value="PG_binding_1"/>
    <property type="match status" value="1"/>
</dbReference>